<reference evidence="2" key="1">
    <citation type="journal article" date="2023" name="Mol. Phylogenet. Evol.">
        <title>Genome-scale phylogeny and comparative genomics of the fungal order Sordariales.</title>
        <authorList>
            <person name="Hensen N."/>
            <person name="Bonometti L."/>
            <person name="Westerberg I."/>
            <person name="Brannstrom I.O."/>
            <person name="Guillou S."/>
            <person name="Cros-Aarteil S."/>
            <person name="Calhoun S."/>
            <person name="Haridas S."/>
            <person name="Kuo A."/>
            <person name="Mondo S."/>
            <person name="Pangilinan J."/>
            <person name="Riley R."/>
            <person name="LaButti K."/>
            <person name="Andreopoulos B."/>
            <person name="Lipzen A."/>
            <person name="Chen C."/>
            <person name="Yan M."/>
            <person name="Daum C."/>
            <person name="Ng V."/>
            <person name="Clum A."/>
            <person name="Steindorff A."/>
            <person name="Ohm R.A."/>
            <person name="Martin F."/>
            <person name="Silar P."/>
            <person name="Natvig D.O."/>
            <person name="Lalanne C."/>
            <person name="Gautier V."/>
            <person name="Ament-Velasquez S.L."/>
            <person name="Kruys A."/>
            <person name="Hutchinson M.I."/>
            <person name="Powell A.J."/>
            <person name="Barry K."/>
            <person name="Miller A.N."/>
            <person name="Grigoriev I.V."/>
            <person name="Debuchy R."/>
            <person name="Gladieux P."/>
            <person name="Hiltunen Thoren M."/>
            <person name="Johannesson H."/>
        </authorList>
    </citation>
    <scope>NUCLEOTIDE SEQUENCE</scope>
    <source>
        <strain evidence="2">CBS 892.96</strain>
    </source>
</reference>
<gene>
    <name evidence="2" type="ORF">QBC36DRAFT_381613</name>
</gene>
<keyword evidence="3" id="KW-1185">Reference proteome</keyword>
<name>A0AAN7A453_9PEZI</name>
<dbReference type="Proteomes" id="UP001302321">
    <property type="component" value="Unassembled WGS sequence"/>
</dbReference>
<keyword evidence="1" id="KW-0732">Signal</keyword>
<evidence type="ECO:0000313" key="2">
    <source>
        <dbReference type="EMBL" id="KAK4172645.1"/>
    </source>
</evidence>
<feature type="signal peptide" evidence="1">
    <location>
        <begin position="1"/>
        <end position="18"/>
    </location>
</feature>
<proteinExistence type="predicted"/>
<comment type="caution">
    <text evidence="2">The sequence shown here is derived from an EMBL/GenBank/DDBJ whole genome shotgun (WGS) entry which is preliminary data.</text>
</comment>
<evidence type="ECO:0000256" key="1">
    <source>
        <dbReference type="SAM" id="SignalP"/>
    </source>
</evidence>
<organism evidence="2 3">
    <name type="scientific">Triangularia setosa</name>
    <dbReference type="NCBI Taxonomy" id="2587417"/>
    <lineage>
        <taxon>Eukaryota</taxon>
        <taxon>Fungi</taxon>
        <taxon>Dikarya</taxon>
        <taxon>Ascomycota</taxon>
        <taxon>Pezizomycotina</taxon>
        <taxon>Sordariomycetes</taxon>
        <taxon>Sordariomycetidae</taxon>
        <taxon>Sordariales</taxon>
        <taxon>Podosporaceae</taxon>
        <taxon>Triangularia</taxon>
    </lineage>
</organism>
<reference evidence="2" key="2">
    <citation type="submission" date="2023-05" db="EMBL/GenBank/DDBJ databases">
        <authorList>
            <consortium name="Lawrence Berkeley National Laboratory"/>
            <person name="Steindorff A."/>
            <person name="Hensen N."/>
            <person name="Bonometti L."/>
            <person name="Westerberg I."/>
            <person name="Brannstrom I.O."/>
            <person name="Guillou S."/>
            <person name="Cros-Aarteil S."/>
            <person name="Calhoun S."/>
            <person name="Haridas S."/>
            <person name="Kuo A."/>
            <person name="Mondo S."/>
            <person name="Pangilinan J."/>
            <person name="Riley R."/>
            <person name="Labutti K."/>
            <person name="Andreopoulos B."/>
            <person name="Lipzen A."/>
            <person name="Chen C."/>
            <person name="Yanf M."/>
            <person name="Daum C."/>
            <person name="Ng V."/>
            <person name="Clum A."/>
            <person name="Ohm R."/>
            <person name="Martin F."/>
            <person name="Silar P."/>
            <person name="Natvig D."/>
            <person name="Lalanne C."/>
            <person name="Gautier V."/>
            <person name="Ament-Velasquez S.L."/>
            <person name="Kruys A."/>
            <person name="Hutchinson M.I."/>
            <person name="Powell A.J."/>
            <person name="Barry K."/>
            <person name="Miller A.N."/>
            <person name="Grigoriev I.V."/>
            <person name="Debuchy R."/>
            <person name="Gladieux P."/>
            <person name="Thoren M.H."/>
            <person name="Johannesson H."/>
        </authorList>
    </citation>
    <scope>NUCLEOTIDE SEQUENCE</scope>
    <source>
        <strain evidence="2">CBS 892.96</strain>
    </source>
</reference>
<protein>
    <submittedName>
        <fullName evidence="2">Uncharacterized protein</fullName>
    </submittedName>
</protein>
<dbReference type="EMBL" id="MU866405">
    <property type="protein sequence ID" value="KAK4172645.1"/>
    <property type="molecule type" value="Genomic_DNA"/>
</dbReference>
<accession>A0AAN7A453</accession>
<feature type="chain" id="PRO_5042896904" evidence="1">
    <location>
        <begin position="19"/>
        <end position="132"/>
    </location>
</feature>
<dbReference type="AlphaFoldDB" id="A0AAN7A453"/>
<sequence length="132" mass="13583">MKFISLTIAAIAASTAQAVITISHGGLPVTGPSGSTGCIPTCYVYTNGHRGCEGRADFIGACNTRNGDTVRPVGGCGGVDVRWIANADGNGVGTMQVQGTNGWDEFDVYQCDSPTPTSIRCTYDGGCDADQI</sequence>
<evidence type="ECO:0000313" key="3">
    <source>
        <dbReference type="Proteomes" id="UP001302321"/>
    </source>
</evidence>